<dbReference type="RefSeq" id="WP_409122717.1">
    <property type="nucleotide sequence ID" value="NZ_JBJVNI010000020.1"/>
</dbReference>
<sequence>MHRRPPTSGPAAGPDIRASAADGNDRLAAARPAEFTGLFDEAVTGDFGAAAHLHQILETASGWCRTHDARSSASELDTIASRLVDLGEEVHLVAENIDHEIRHWSDRATAAVRPSPAAAARGASPSARHAPAPLPPSAAHALPRSR</sequence>
<reference evidence="2 3" key="1">
    <citation type="submission" date="2024-12" db="EMBL/GenBank/DDBJ databases">
        <title>Forecasting of Potato common scab and diversities of Pathogenic streptomyces spp. in china.</title>
        <authorList>
            <person name="Handique U."/>
            <person name="Wu J."/>
        </authorList>
    </citation>
    <scope>NUCLEOTIDE SEQUENCE [LARGE SCALE GENOMIC DNA]</scope>
    <source>
        <strain evidence="2 3">ZRIMU1530</strain>
    </source>
</reference>
<name>A0ABW9I2F5_9ACTN</name>
<evidence type="ECO:0000313" key="3">
    <source>
        <dbReference type="Proteomes" id="UP001631957"/>
    </source>
</evidence>
<keyword evidence="3" id="KW-1185">Reference proteome</keyword>
<protein>
    <submittedName>
        <fullName evidence="2">Uncharacterized protein</fullName>
    </submittedName>
</protein>
<gene>
    <name evidence="2" type="ORF">ACKI18_32950</name>
</gene>
<evidence type="ECO:0000313" key="2">
    <source>
        <dbReference type="EMBL" id="MFM9613485.1"/>
    </source>
</evidence>
<proteinExistence type="predicted"/>
<dbReference type="EMBL" id="JBJVNI010000020">
    <property type="protein sequence ID" value="MFM9613485.1"/>
    <property type="molecule type" value="Genomic_DNA"/>
</dbReference>
<organism evidence="2 3">
    <name type="scientific">Streptomyces niveiscabiei</name>
    <dbReference type="NCBI Taxonomy" id="164115"/>
    <lineage>
        <taxon>Bacteria</taxon>
        <taxon>Bacillati</taxon>
        <taxon>Actinomycetota</taxon>
        <taxon>Actinomycetes</taxon>
        <taxon>Kitasatosporales</taxon>
        <taxon>Streptomycetaceae</taxon>
        <taxon>Streptomyces</taxon>
    </lineage>
</organism>
<dbReference type="Proteomes" id="UP001631957">
    <property type="component" value="Unassembled WGS sequence"/>
</dbReference>
<comment type="caution">
    <text evidence="2">The sequence shown here is derived from an EMBL/GenBank/DDBJ whole genome shotgun (WGS) entry which is preliminary data.</text>
</comment>
<feature type="region of interest" description="Disordered" evidence="1">
    <location>
        <begin position="108"/>
        <end position="146"/>
    </location>
</feature>
<evidence type="ECO:0000256" key="1">
    <source>
        <dbReference type="SAM" id="MobiDB-lite"/>
    </source>
</evidence>
<accession>A0ABW9I2F5</accession>